<evidence type="ECO:0000313" key="4">
    <source>
        <dbReference type="EMBL" id="KRX00506.1"/>
    </source>
</evidence>
<dbReference type="PANTHER" id="PTHR24166:SF48">
    <property type="entry name" value="PROTEIN VAPYRIN"/>
    <property type="match status" value="1"/>
</dbReference>
<sequence length="354" mass="41524">MKQKLIQQQKKEFQGSYKSLSQENQLDLQEQLDQDSYQQSYENQIQQKSLQKQILQYVYDGKIEELYKTDIFSINLNFTEEFSQVPIDLQISPLILAAFLGKTDIVKLLLQNNQLDIDFSSETGRFTPLMVACMQGYYEIVQILCQMGADVNKHNVANQIPLLFCFSRLEEENNHFENKRICIKMVELLLDYGCDIDQIVNHEKQFTMLMIFCSVKYKLNQRETLVNYQIVKFLLQHGANKYLKSKKGKTCFELCEKHSNYREILKLLQNTVQTNFHSKECVKNNIKLITTSEQKQNYLKLIQNKQISTQCKTNDKNSKDVQESQCSIDLNQSQNFSKQANCCQIFSWFTSKCI</sequence>
<protein>
    <submittedName>
        <fullName evidence="4">Ankyrin repeat-containing domain</fullName>
    </submittedName>
</protein>
<dbReference type="InParanoid" id="A0A0V0QE89"/>
<dbReference type="SUPFAM" id="SSF48403">
    <property type="entry name" value="Ankyrin repeat"/>
    <property type="match status" value="1"/>
</dbReference>
<accession>A0A0V0QE89</accession>
<dbReference type="PROSITE" id="PS50297">
    <property type="entry name" value="ANK_REP_REGION"/>
    <property type="match status" value="1"/>
</dbReference>
<evidence type="ECO:0000313" key="5">
    <source>
        <dbReference type="Proteomes" id="UP000054937"/>
    </source>
</evidence>
<proteinExistence type="predicted"/>
<dbReference type="InterPro" id="IPR050889">
    <property type="entry name" value="Dendritic_Spine_Reg/Scaffold"/>
</dbReference>
<dbReference type="AlphaFoldDB" id="A0A0V0QE89"/>
<organism evidence="4 5">
    <name type="scientific">Pseudocohnilembus persalinus</name>
    <name type="common">Ciliate</name>
    <dbReference type="NCBI Taxonomy" id="266149"/>
    <lineage>
        <taxon>Eukaryota</taxon>
        <taxon>Sar</taxon>
        <taxon>Alveolata</taxon>
        <taxon>Ciliophora</taxon>
        <taxon>Intramacronucleata</taxon>
        <taxon>Oligohymenophorea</taxon>
        <taxon>Scuticociliatia</taxon>
        <taxon>Philasterida</taxon>
        <taxon>Pseudocohnilembidae</taxon>
        <taxon>Pseudocohnilembus</taxon>
    </lineage>
</organism>
<dbReference type="InterPro" id="IPR002110">
    <property type="entry name" value="Ankyrin_rpt"/>
</dbReference>
<dbReference type="OMA" id="CAKEEVQ"/>
<evidence type="ECO:0000256" key="1">
    <source>
        <dbReference type="ARBA" id="ARBA00022737"/>
    </source>
</evidence>
<feature type="repeat" description="ANK" evidence="3">
    <location>
        <begin position="124"/>
        <end position="156"/>
    </location>
</feature>
<evidence type="ECO:0000256" key="3">
    <source>
        <dbReference type="PROSITE-ProRule" id="PRU00023"/>
    </source>
</evidence>
<keyword evidence="2 3" id="KW-0040">ANK repeat</keyword>
<dbReference type="EMBL" id="LDAU01000187">
    <property type="protein sequence ID" value="KRX00506.1"/>
    <property type="molecule type" value="Genomic_DNA"/>
</dbReference>
<dbReference type="Proteomes" id="UP000054937">
    <property type="component" value="Unassembled WGS sequence"/>
</dbReference>
<name>A0A0V0QE89_PSEPJ</name>
<reference evidence="4 5" key="1">
    <citation type="journal article" date="2015" name="Sci. Rep.">
        <title>Genome of the facultative scuticociliatosis pathogen Pseudocohnilembus persalinus provides insight into its virulence through horizontal gene transfer.</title>
        <authorList>
            <person name="Xiong J."/>
            <person name="Wang G."/>
            <person name="Cheng J."/>
            <person name="Tian M."/>
            <person name="Pan X."/>
            <person name="Warren A."/>
            <person name="Jiang C."/>
            <person name="Yuan D."/>
            <person name="Miao W."/>
        </authorList>
    </citation>
    <scope>NUCLEOTIDE SEQUENCE [LARGE SCALE GENOMIC DNA]</scope>
    <source>
        <strain evidence="4">36N120E</strain>
    </source>
</reference>
<dbReference type="OrthoDB" id="194358at2759"/>
<dbReference type="PROSITE" id="PS50088">
    <property type="entry name" value="ANK_REPEAT"/>
    <property type="match status" value="1"/>
</dbReference>
<comment type="caution">
    <text evidence="4">The sequence shown here is derived from an EMBL/GenBank/DDBJ whole genome shotgun (WGS) entry which is preliminary data.</text>
</comment>
<dbReference type="SMART" id="SM00248">
    <property type="entry name" value="ANK"/>
    <property type="match status" value="5"/>
</dbReference>
<dbReference type="InterPro" id="IPR036770">
    <property type="entry name" value="Ankyrin_rpt-contain_sf"/>
</dbReference>
<keyword evidence="1" id="KW-0677">Repeat</keyword>
<dbReference type="PANTHER" id="PTHR24166">
    <property type="entry name" value="ROLLING PEBBLES, ISOFORM B"/>
    <property type="match status" value="1"/>
</dbReference>
<gene>
    <name evidence="4" type="ORF">PPERSA_06149</name>
</gene>
<dbReference type="Gene3D" id="1.25.40.20">
    <property type="entry name" value="Ankyrin repeat-containing domain"/>
    <property type="match status" value="1"/>
</dbReference>
<keyword evidence="5" id="KW-1185">Reference proteome</keyword>
<evidence type="ECO:0000256" key="2">
    <source>
        <dbReference type="ARBA" id="ARBA00023043"/>
    </source>
</evidence>
<dbReference type="Pfam" id="PF12796">
    <property type="entry name" value="Ank_2"/>
    <property type="match status" value="1"/>
</dbReference>